<dbReference type="GO" id="GO:0043200">
    <property type="term" value="P:response to amino acid"/>
    <property type="evidence" value="ECO:0007669"/>
    <property type="project" value="TreeGrafter"/>
</dbReference>
<comment type="caution">
    <text evidence="5">The sequence shown here is derived from an EMBL/GenBank/DDBJ whole genome shotgun (WGS) entry which is preliminary data.</text>
</comment>
<evidence type="ECO:0000256" key="3">
    <source>
        <dbReference type="ARBA" id="ARBA00023163"/>
    </source>
</evidence>
<protein>
    <recommendedName>
        <fullName evidence="4">HTH asnC-type domain-containing protein</fullName>
    </recommendedName>
</protein>
<dbReference type="SMART" id="SM00344">
    <property type="entry name" value="HTH_ASNC"/>
    <property type="match status" value="1"/>
</dbReference>
<dbReference type="InterPro" id="IPR011991">
    <property type="entry name" value="ArsR-like_HTH"/>
</dbReference>
<dbReference type="GO" id="GO:0005829">
    <property type="term" value="C:cytosol"/>
    <property type="evidence" value="ECO:0007669"/>
    <property type="project" value="TreeGrafter"/>
</dbReference>
<name>A0A2H0N6Q4_9BACT</name>
<evidence type="ECO:0000313" key="5">
    <source>
        <dbReference type="EMBL" id="PIR04571.1"/>
    </source>
</evidence>
<dbReference type="CDD" id="cd00090">
    <property type="entry name" value="HTH_ARSR"/>
    <property type="match status" value="1"/>
</dbReference>
<dbReference type="InterPro" id="IPR000485">
    <property type="entry name" value="AsnC-type_HTH_dom"/>
</dbReference>
<evidence type="ECO:0000256" key="1">
    <source>
        <dbReference type="ARBA" id="ARBA00023015"/>
    </source>
</evidence>
<organism evidence="5 6">
    <name type="scientific">Candidatus Magasanikbacteria bacterium CG11_big_fil_rev_8_21_14_0_20_39_34</name>
    <dbReference type="NCBI Taxonomy" id="1974653"/>
    <lineage>
        <taxon>Bacteria</taxon>
        <taxon>Candidatus Magasanikiibacteriota</taxon>
    </lineage>
</organism>
<dbReference type="AlphaFoldDB" id="A0A2H0N6Q4"/>
<dbReference type="InterPro" id="IPR036390">
    <property type="entry name" value="WH_DNA-bd_sf"/>
</dbReference>
<dbReference type="GO" id="GO:0043565">
    <property type="term" value="F:sequence-specific DNA binding"/>
    <property type="evidence" value="ECO:0007669"/>
    <property type="project" value="InterPro"/>
</dbReference>
<feature type="domain" description="HTH asnC-type" evidence="4">
    <location>
        <begin position="171"/>
        <end position="211"/>
    </location>
</feature>
<evidence type="ECO:0000259" key="4">
    <source>
        <dbReference type="Pfam" id="PF13404"/>
    </source>
</evidence>
<gene>
    <name evidence="5" type="ORF">COV59_00395</name>
</gene>
<dbReference type="InterPro" id="IPR019888">
    <property type="entry name" value="Tscrpt_reg_AsnC-like"/>
</dbReference>
<dbReference type="PANTHER" id="PTHR30154">
    <property type="entry name" value="LEUCINE-RESPONSIVE REGULATORY PROTEIN"/>
    <property type="match status" value="1"/>
</dbReference>
<dbReference type="PANTHER" id="PTHR30154:SF34">
    <property type="entry name" value="TRANSCRIPTIONAL REGULATOR AZLB"/>
    <property type="match status" value="1"/>
</dbReference>
<dbReference type="Proteomes" id="UP000229600">
    <property type="component" value="Unassembled WGS sequence"/>
</dbReference>
<dbReference type="Gene3D" id="1.10.10.10">
    <property type="entry name" value="Winged helix-like DNA-binding domain superfamily/Winged helix DNA-binding domain"/>
    <property type="match status" value="2"/>
</dbReference>
<dbReference type="PRINTS" id="PR00033">
    <property type="entry name" value="HTHASNC"/>
</dbReference>
<dbReference type="InterPro" id="IPR036388">
    <property type="entry name" value="WH-like_DNA-bd_sf"/>
</dbReference>
<keyword evidence="2" id="KW-0238">DNA-binding</keyword>
<keyword evidence="3" id="KW-0804">Transcription</keyword>
<evidence type="ECO:0000256" key="2">
    <source>
        <dbReference type="ARBA" id="ARBA00023125"/>
    </source>
</evidence>
<reference evidence="5 6" key="1">
    <citation type="submission" date="2017-09" db="EMBL/GenBank/DDBJ databases">
        <title>Depth-based differentiation of microbial function through sediment-hosted aquifers and enrichment of novel symbionts in the deep terrestrial subsurface.</title>
        <authorList>
            <person name="Probst A.J."/>
            <person name="Ladd B."/>
            <person name="Jarett J.K."/>
            <person name="Geller-Mcgrath D.E."/>
            <person name="Sieber C.M."/>
            <person name="Emerson J.B."/>
            <person name="Anantharaman K."/>
            <person name="Thomas B.C."/>
            <person name="Malmstrom R."/>
            <person name="Stieglmeier M."/>
            <person name="Klingl A."/>
            <person name="Woyke T."/>
            <person name="Ryan C.M."/>
            <person name="Banfield J.F."/>
        </authorList>
    </citation>
    <scope>NUCLEOTIDE SEQUENCE [LARGE SCALE GENOMIC DNA]</scope>
    <source>
        <strain evidence="5">CG11_big_fil_rev_8_21_14_0_20_39_34</strain>
    </source>
</reference>
<evidence type="ECO:0000313" key="6">
    <source>
        <dbReference type="Proteomes" id="UP000229600"/>
    </source>
</evidence>
<keyword evidence="1" id="KW-0805">Transcription regulation</keyword>
<sequence>MKLSEKEKSILSHCLTDAKKTNDELATLTGYKSHTVHYSLHKLKEQGIIHPVSLINLSPFGYTEYAVYFSLKTENTHIRTQVLNTFLDSENVPWAIELGGEYQYALAYRATNILDVIDMFDSITEQFGNVFFNKSIHIRIFVTLYSRKYFNTKAKSKALTIHQTKNTVHYDNLDIKILRLVEMDGSLSSYDLEKKLSVSASTIKSRLKKLEEHSVIVGHTYAFNHLKAGTHLYDLLIFTNTFDKKFVDKMKKFSEEEPNIIHFLQGVGEWDFEIGIDLEKSEDVTLITQKLYTEFGTEIISIKVLPIFRHLKFSLCTF</sequence>
<accession>A0A2H0N6Q4</accession>
<dbReference type="SUPFAM" id="SSF46785">
    <property type="entry name" value="Winged helix' DNA-binding domain"/>
    <property type="match status" value="2"/>
</dbReference>
<dbReference type="EMBL" id="PCWN01000001">
    <property type="protein sequence ID" value="PIR04571.1"/>
    <property type="molecule type" value="Genomic_DNA"/>
</dbReference>
<dbReference type="Pfam" id="PF13404">
    <property type="entry name" value="HTH_AsnC-type"/>
    <property type="match status" value="1"/>
</dbReference>
<proteinExistence type="predicted"/>